<evidence type="ECO:0000313" key="3">
    <source>
        <dbReference type="Proteomes" id="UP001165042"/>
    </source>
</evidence>
<evidence type="ECO:0000313" key="2">
    <source>
        <dbReference type="EMBL" id="GLW90424.1"/>
    </source>
</evidence>
<dbReference type="AlphaFoldDB" id="A0A9W6V7Y8"/>
<name>A0A9W6V7Y8_9PSEU</name>
<accession>A0A9W6V7Y8</accession>
<keyword evidence="3" id="KW-1185">Reference proteome</keyword>
<gene>
    <name evidence="2" type="ORF">Aglo03_12400</name>
</gene>
<reference evidence="2" key="1">
    <citation type="submission" date="2023-02" db="EMBL/GenBank/DDBJ databases">
        <title>Actinokineospora globicatena NBRC 15670.</title>
        <authorList>
            <person name="Ichikawa N."/>
            <person name="Sato H."/>
            <person name="Tonouchi N."/>
        </authorList>
    </citation>
    <scope>NUCLEOTIDE SEQUENCE</scope>
    <source>
        <strain evidence="2">NBRC 15670</strain>
    </source>
</reference>
<proteinExistence type="predicted"/>
<keyword evidence="1" id="KW-0472">Membrane</keyword>
<dbReference type="EMBL" id="BSSD01000001">
    <property type="protein sequence ID" value="GLW90424.1"/>
    <property type="molecule type" value="Genomic_DNA"/>
</dbReference>
<dbReference type="RefSeq" id="WP_285608400.1">
    <property type="nucleotide sequence ID" value="NZ_BSSD01000001.1"/>
</dbReference>
<organism evidence="2 3">
    <name type="scientific">Actinokineospora globicatena</name>
    <dbReference type="NCBI Taxonomy" id="103729"/>
    <lineage>
        <taxon>Bacteria</taxon>
        <taxon>Bacillati</taxon>
        <taxon>Actinomycetota</taxon>
        <taxon>Actinomycetes</taxon>
        <taxon>Pseudonocardiales</taxon>
        <taxon>Pseudonocardiaceae</taxon>
        <taxon>Actinokineospora</taxon>
    </lineage>
</organism>
<keyword evidence="1" id="KW-1133">Transmembrane helix</keyword>
<feature type="transmembrane region" description="Helical" evidence="1">
    <location>
        <begin position="47"/>
        <end position="65"/>
    </location>
</feature>
<sequence length="116" mass="12576">MTGAPDPVVEAAAVAAADRVDPSGKLRGDVLAALHSTDRTADRYSEIVDIAALVVAVATFVWTVVQARRTKAEPPPKPEVVARRIRVEFPLADNISPQQRDLIVDVVVERILAEER</sequence>
<evidence type="ECO:0000256" key="1">
    <source>
        <dbReference type="SAM" id="Phobius"/>
    </source>
</evidence>
<keyword evidence="1" id="KW-0812">Transmembrane</keyword>
<comment type="caution">
    <text evidence="2">The sequence shown here is derived from an EMBL/GenBank/DDBJ whole genome shotgun (WGS) entry which is preliminary data.</text>
</comment>
<dbReference type="Proteomes" id="UP001165042">
    <property type="component" value="Unassembled WGS sequence"/>
</dbReference>
<protein>
    <submittedName>
        <fullName evidence="2">Uncharacterized protein</fullName>
    </submittedName>
</protein>